<dbReference type="InterPro" id="IPR004360">
    <property type="entry name" value="Glyas_Fos-R_dOase_dom"/>
</dbReference>
<proteinExistence type="predicted"/>
<dbReference type="Gene3D" id="3.30.720.110">
    <property type="match status" value="1"/>
</dbReference>
<dbReference type="RefSeq" id="WP_085773636.1">
    <property type="nucleotide sequence ID" value="NZ_AP027149.1"/>
</dbReference>
<dbReference type="KEGG" id="mbry:B1812_09955"/>
<protein>
    <recommendedName>
        <fullName evidence="1">VOC domain-containing protein</fullName>
    </recommendedName>
</protein>
<feature type="domain" description="VOC" evidence="1">
    <location>
        <begin position="3"/>
        <end position="120"/>
    </location>
</feature>
<dbReference type="SUPFAM" id="SSF54593">
    <property type="entry name" value="Glyoxalase/Bleomycin resistance protein/Dihydroxybiphenyl dioxygenase"/>
    <property type="match status" value="1"/>
</dbReference>
<evidence type="ECO:0000313" key="3">
    <source>
        <dbReference type="Proteomes" id="UP000193978"/>
    </source>
</evidence>
<dbReference type="Pfam" id="PF00903">
    <property type="entry name" value="Glyoxalase"/>
    <property type="match status" value="1"/>
</dbReference>
<dbReference type="PIRSF" id="PIRSF039020">
    <property type="entry name" value="EhpR"/>
    <property type="match status" value="1"/>
</dbReference>
<dbReference type="InterPro" id="IPR029068">
    <property type="entry name" value="Glyas_Bleomycin-R_OHBP_Dase"/>
</dbReference>
<keyword evidence="3" id="KW-1185">Reference proteome</keyword>
<dbReference type="InterPro" id="IPR037523">
    <property type="entry name" value="VOC_core"/>
</dbReference>
<dbReference type="InterPro" id="IPR026275">
    <property type="entry name" value="Glyoxalase/dOase/EhpR"/>
</dbReference>
<evidence type="ECO:0000259" key="1">
    <source>
        <dbReference type="PROSITE" id="PS51819"/>
    </source>
</evidence>
<evidence type="ECO:0000313" key="2">
    <source>
        <dbReference type="EMBL" id="ARN83540.1"/>
    </source>
</evidence>
<dbReference type="OrthoDB" id="9806945at2"/>
<name>A0A1W6N112_9HYPH</name>
<dbReference type="AlphaFoldDB" id="A0A1W6N112"/>
<sequence>MSDPSYILLYVADVAKSAAFYERLLERQPVENSPAFALFVLQSGVKLGLWATSDVEPPAKRTGGGAELVFTLESEAQVTGRHEEWRKQGIEILQNPVWMDFGFTFVGADLDEHRLRVFAPRKS</sequence>
<gene>
    <name evidence="2" type="ORF">B1812_09955</name>
</gene>
<dbReference type="PROSITE" id="PS51819">
    <property type="entry name" value="VOC"/>
    <property type="match status" value="1"/>
</dbReference>
<dbReference type="Gene3D" id="3.30.720.120">
    <property type="match status" value="1"/>
</dbReference>
<dbReference type="EMBL" id="CP019948">
    <property type="protein sequence ID" value="ARN83540.1"/>
    <property type="molecule type" value="Genomic_DNA"/>
</dbReference>
<accession>A0A1W6N112</accession>
<dbReference type="STRING" id="655015.B1812_09955"/>
<organism evidence="2 3">
    <name type="scientific">Methylocystis bryophila</name>
    <dbReference type="NCBI Taxonomy" id="655015"/>
    <lineage>
        <taxon>Bacteria</taxon>
        <taxon>Pseudomonadati</taxon>
        <taxon>Pseudomonadota</taxon>
        <taxon>Alphaproteobacteria</taxon>
        <taxon>Hyphomicrobiales</taxon>
        <taxon>Methylocystaceae</taxon>
        <taxon>Methylocystis</taxon>
    </lineage>
</organism>
<reference evidence="2 3" key="1">
    <citation type="submission" date="2017-02" db="EMBL/GenBank/DDBJ databases">
        <authorList>
            <person name="Peterson S.W."/>
        </authorList>
    </citation>
    <scope>NUCLEOTIDE SEQUENCE [LARGE SCALE GENOMIC DNA]</scope>
    <source>
        <strain evidence="2 3">S285</strain>
    </source>
</reference>
<dbReference type="Proteomes" id="UP000193978">
    <property type="component" value="Chromosome"/>
</dbReference>